<evidence type="ECO:0000313" key="2">
    <source>
        <dbReference type="EMBL" id="MPM35365.1"/>
    </source>
</evidence>
<dbReference type="EMBL" id="VSSQ01007263">
    <property type="protein sequence ID" value="MPM35365.1"/>
    <property type="molecule type" value="Genomic_DNA"/>
</dbReference>
<comment type="caution">
    <text evidence="2">The sequence shown here is derived from an EMBL/GenBank/DDBJ whole genome shotgun (WGS) entry which is preliminary data.</text>
</comment>
<protein>
    <submittedName>
        <fullName evidence="2">Uncharacterized protein</fullName>
    </submittedName>
</protein>
<organism evidence="2">
    <name type="scientific">bioreactor metagenome</name>
    <dbReference type="NCBI Taxonomy" id="1076179"/>
    <lineage>
        <taxon>unclassified sequences</taxon>
        <taxon>metagenomes</taxon>
        <taxon>ecological metagenomes</taxon>
    </lineage>
</organism>
<name>A0A644Z376_9ZZZZ</name>
<reference evidence="2" key="1">
    <citation type="submission" date="2019-08" db="EMBL/GenBank/DDBJ databases">
        <authorList>
            <person name="Kucharzyk K."/>
            <person name="Murdoch R.W."/>
            <person name="Higgins S."/>
            <person name="Loffler F."/>
        </authorList>
    </citation>
    <scope>NUCLEOTIDE SEQUENCE</scope>
</reference>
<feature type="transmembrane region" description="Helical" evidence="1">
    <location>
        <begin position="190"/>
        <end position="218"/>
    </location>
</feature>
<keyword evidence="1" id="KW-0812">Transmembrane</keyword>
<keyword evidence="1" id="KW-0472">Membrane</keyword>
<proteinExistence type="predicted"/>
<dbReference type="AlphaFoldDB" id="A0A644Z376"/>
<gene>
    <name evidence="2" type="ORF">SDC9_81956</name>
</gene>
<accession>A0A644Z376</accession>
<sequence>MSVANLEAYALAQGIDATYASMTQAEQATLRYNYLMSVSADAQGDFARTSDSYANSQRLAALATDELKIAIGNRLMPVAKQFQQEFANIAVAAAEALSSRGITGVVDVITDRFPVATAAVAGLTSAFVALLIINSVNAAVASFTATENLLTLATKYGTLAQWNELGALTAKQIVVAALSGKIGVATAAQWLWNAAIAANPVMLLVAAIGLFVGGLVLINKNFDKINPQMAQYTQTTKEAAQQTKQLNGNMRESADSYAETIDEIDRQTAASESLIDTIYQMSAAYQGSNIEQQKMQAIIDELNGTYSGLNLVYDSNTGKLNQNKAAVEALVAAKQEEAKATADIERSVALIKEESDARYNLYTAQTNYNNLAATGASKTSAAMRFAAKAVREAQGAYDSASGAVATHNDYLDENNTKVIASAESLGALKEAERGLAEETERIVIGGYDVTDILDDIGMTADDVAARLDNFTSAATNMFEKISTESKVKVADMIANLEANRIAIEDWGDNIAYLGSKLPSDLLQPLIDAGPTDMAGVLNELAGASDEQLSALSESFANGGDEAKEAWLNSLGAGLEEENPLLGVLDGSEEAATESGTQFGKSLITAINQQDYSGATSSLTDAFRRSFSDMSNSFGQFLTRVHYDLAQTIGGVRIDLAYLAYEARSAFSKIPTQITVHVNVIYSSSGGVGGAGGVTGVDATKPMIAGGGVYAPITVQGVVQSDTQLANTITRNFGEVMYGRNS</sequence>
<keyword evidence="1" id="KW-1133">Transmembrane helix</keyword>
<evidence type="ECO:0000256" key="1">
    <source>
        <dbReference type="SAM" id="Phobius"/>
    </source>
</evidence>